<dbReference type="AlphaFoldDB" id="A0AAF0DE43"/>
<evidence type="ECO:0000313" key="2">
    <source>
        <dbReference type="EMBL" id="WEW56479.1"/>
    </source>
</evidence>
<dbReference type="CDD" id="cd05120">
    <property type="entry name" value="APH_ChoK_like"/>
    <property type="match status" value="1"/>
</dbReference>
<evidence type="ECO:0000259" key="1">
    <source>
        <dbReference type="Pfam" id="PF01636"/>
    </source>
</evidence>
<keyword evidence="3" id="KW-1185">Reference proteome</keyword>
<dbReference type="EMBL" id="CP120627">
    <property type="protein sequence ID" value="WEW56479.1"/>
    <property type="molecule type" value="Genomic_DNA"/>
</dbReference>
<protein>
    <recommendedName>
        <fullName evidence="1">Aminoglycoside phosphotransferase domain-containing protein</fullName>
    </recommendedName>
</protein>
<organism evidence="2 3">
    <name type="scientific">Emydomyces testavorans</name>
    <dbReference type="NCBI Taxonomy" id="2070801"/>
    <lineage>
        <taxon>Eukaryota</taxon>
        <taxon>Fungi</taxon>
        <taxon>Dikarya</taxon>
        <taxon>Ascomycota</taxon>
        <taxon>Pezizomycotina</taxon>
        <taxon>Eurotiomycetes</taxon>
        <taxon>Eurotiomycetidae</taxon>
        <taxon>Onygenales</taxon>
        <taxon>Nannizziopsiaceae</taxon>
        <taxon>Emydomyces</taxon>
    </lineage>
</organism>
<dbReference type="InterPro" id="IPR011009">
    <property type="entry name" value="Kinase-like_dom_sf"/>
</dbReference>
<dbReference type="InterPro" id="IPR002575">
    <property type="entry name" value="Aminoglycoside_PTrfase"/>
</dbReference>
<accession>A0AAF0DE43</accession>
<name>A0AAF0DE43_9EURO</name>
<dbReference type="InterPro" id="IPR051035">
    <property type="entry name" value="Mito_inheritance_9"/>
</dbReference>
<proteinExistence type="predicted"/>
<dbReference type="GO" id="GO:0005739">
    <property type="term" value="C:mitochondrion"/>
    <property type="evidence" value="ECO:0007669"/>
    <property type="project" value="TreeGrafter"/>
</dbReference>
<dbReference type="SUPFAM" id="SSF56112">
    <property type="entry name" value="Protein kinase-like (PK-like)"/>
    <property type="match status" value="1"/>
</dbReference>
<sequence>MPVFSNSDESFYRHTSRRWIFNENLRLRERYVRFNVQELMRAAARAVDSRCVHIEKMAEGGFNKVFLLTMDNRNEVIARIPTPIAGPPFYTTASEVATMDFLRTILDIPIPQVLAHSSTTDNPVGSEYIIMERMRGESLASRWLALSTNEVKGVMNQLAKMEEKVFSYKFPAFGSLYYNEDISMGIPLTNAERFCIGPIAKRVFWFGERQNMDVDRGPWTKPEDAMTAAASRELSWIRKFANPQCRRTFILPTEEPLDPSEHSSLLSQYLLVAPFLVPQDKTFCQPTLHHPDLSLPNIILVPNSSKILSFIDWQDTAILPLFMQAGYPAFCEHELGRPQSLKRPELPDGFDQLSDAEKQKAWIKHHLEEGNLYYTAATCLGNRLHYKTMQLQNIGLLQFLISQTGYPWDADYINLKMSLVRVTQKWDLFSPEHSCPISFTPEEQQTALRKAIDWNASADMLSQMRESMAIDLEGGTEPENFELAVNMNEEFRMEMVKHAEPHQRDICWRTWPFKDDDDQSPTPTVD</sequence>
<dbReference type="Proteomes" id="UP001219355">
    <property type="component" value="Chromosome 1"/>
</dbReference>
<dbReference type="PANTHER" id="PTHR36091:SF2">
    <property type="entry name" value="AMINOGLYCOSIDE PHOSPHOTRANSFERASE DOMAIN-CONTAINING PROTEIN"/>
    <property type="match status" value="1"/>
</dbReference>
<gene>
    <name evidence="2" type="ORF">PRK78_001924</name>
</gene>
<reference evidence="2" key="1">
    <citation type="submission" date="2023-03" db="EMBL/GenBank/DDBJ databases">
        <title>Emydomyces testavorans Genome Sequence.</title>
        <authorList>
            <person name="Hoyer L."/>
        </authorList>
    </citation>
    <scope>NUCLEOTIDE SEQUENCE</scope>
    <source>
        <strain evidence="2">16-2883</strain>
    </source>
</reference>
<dbReference type="Pfam" id="PF01636">
    <property type="entry name" value="APH"/>
    <property type="match status" value="1"/>
</dbReference>
<dbReference type="PANTHER" id="PTHR36091">
    <property type="entry name" value="ALTERED INHERITANCE OF MITOCHONDRIA PROTEIN 9, MITOCHONDRIAL"/>
    <property type="match status" value="1"/>
</dbReference>
<evidence type="ECO:0000313" key="3">
    <source>
        <dbReference type="Proteomes" id="UP001219355"/>
    </source>
</evidence>
<feature type="domain" description="Aminoglycoside phosphotransferase" evidence="1">
    <location>
        <begin position="58"/>
        <end position="318"/>
    </location>
</feature>